<evidence type="ECO:0000313" key="1">
    <source>
        <dbReference type="EMBL" id="KKP73049.1"/>
    </source>
</evidence>
<accession>A0A0G0BUC4</accession>
<dbReference type="EMBL" id="LBQE01000001">
    <property type="protein sequence ID" value="KKP73049.1"/>
    <property type="molecule type" value="Genomic_DNA"/>
</dbReference>
<proteinExistence type="predicted"/>
<organism evidence="1 2">
    <name type="scientific">Candidatus Nomurabacteria bacterium GW2011_GWB1_35_20</name>
    <dbReference type="NCBI Taxonomy" id="1618740"/>
    <lineage>
        <taxon>Bacteria</taxon>
        <taxon>Candidatus Nomuraibacteriota</taxon>
    </lineage>
</organism>
<name>A0A0G0BUC4_9BACT</name>
<reference evidence="1 2" key="1">
    <citation type="journal article" date="2015" name="Nature">
        <title>rRNA introns, odd ribosomes, and small enigmatic genomes across a large radiation of phyla.</title>
        <authorList>
            <person name="Brown C.T."/>
            <person name="Hug L.A."/>
            <person name="Thomas B.C."/>
            <person name="Sharon I."/>
            <person name="Castelle C.J."/>
            <person name="Singh A."/>
            <person name="Wilkins M.J."/>
            <person name="Williams K.H."/>
            <person name="Banfield J.F."/>
        </authorList>
    </citation>
    <scope>NUCLEOTIDE SEQUENCE [LARGE SCALE GENOMIC DNA]</scope>
</reference>
<sequence length="38" mass="4055">MVQEGADEVRVPDITGCVSTVTAAEFEVLPPTPLQVRV</sequence>
<protein>
    <submittedName>
        <fullName evidence="1">Uncharacterized protein</fullName>
    </submittedName>
</protein>
<evidence type="ECO:0000313" key="2">
    <source>
        <dbReference type="Proteomes" id="UP000034923"/>
    </source>
</evidence>
<comment type="caution">
    <text evidence="1">The sequence shown here is derived from an EMBL/GenBank/DDBJ whole genome shotgun (WGS) entry which is preliminary data.</text>
</comment>
<dbReference type="Proteomes" id="UP000034923">
    <property type="component" value="Unassembled WGS sequence"/>
</dbReference>
<dbReference type="AlphaFoldDB" id="A0A0G0BUC4"/>
<gene>
    <name evidence="1" type="ORF">UR70_C0001G0037</name>
</gene>